<dbReference type="Gene3D" id="2.30.30.60">
    <property type="match status" value="1"/>
</dbReference>
<proteinExistence type="predicted"/>
<evidence type="ECO:0000256" key="4">
    <source>
        <dbReference type="ARBA" id="ARBA00023136"/>
    </source>
</evidence>
<evidence type="ECO:0000256" key="3">
    <source>
        <dbReference type="ARBA" id="ARBA00022989"/>
    </source>
</evidence>
<feature type="transmembrane region" description="Helical" evidence="5">
    <location>
        <begin position="38"/>
        <end position="60"/>
    </location>
</feature>
<comment type="caution">
    <text evidence="7">The sequence shown here is derived from an EMBL/GenBank/DDBJ whole genome shotgun (WGS) entry which is preliminary data.</text>
</comment>
<dbReference type="InterPro" id="IPR006685">
    <property type="entry name" value="MscS_channel_2nd"/>
</dbReference>
<evidence type="ECO:0000256" key="5">
    <source>
        <dbReference type="SAM" id="Phobius"/>
    </source>
</evidence>
<keyword evidence="4 5" id="KW-0472">Membrane</keyword>
<keyword evidence="8" id="KW-1185">Reference proteome</keyword>
<dbReference type="InterPro" id="IPR023408">
    <property type="entry name" value="MscS_beta-dom_sf"/>
</dbReference>
<accession>A0ABN1MV56</accession>
<sequence length="319" mass="36466">MNMKRYARLILPLLVTLALGFSKIYFGDASKKWEFPFSYLPHLNTILIIIGFTWCLLVLIQISKRVFLRQFDINEEDNLRARKVYTQINVLVKVANFMIIVIGIGLILISFEVVRQVGVGLFASAGVAGIIIGISAQKAIGTLIAGVQIAFTQPFRLEDAVVVEGEWGWIEEINLNYVVVRIWDQRRLVLPSTYFLENPFQNWTRTSAEIIGSVFIYTDYTVSFEAMREELDRILAETKLWDGKVKVLQVTDAKERTVESRILVSAKNSPTAWDLRVLVREKMVEFLQKTYPDALPKTRIVLRDFPAKGQSFENENPLA</sequence>
<feature type="transmembrane region" description="Helical" evidence="5">
    <location>
        <begin position="90"/>
        <end position="111"/>
    </location>
</feature>
<gene>
    <name evidence="7" type="ORF">GCM10009119_02210</name>
</gene>
<name>A0ABN1MV56_9BACT</name>
<dbReference type="InterPro" id="IPR010920">
    <property type="entry name" value="LSM_dom_sf"/>
</dbReference>
<dbReference type="PANTHER" id="PTHR30566">
    <property type="entry name" value="YNAI-RELATED MECHANOSENSITIVE ION CHANNEL"/>
    <property type="match status" value="1"/>
</dbReference>
<feature type="domain" description="Mechanosensitive ion channel MscS" evidence="6">
    <location>
        <begin position="140"/>
        <end position="205"/>
    </location>
</feature>
<dbReference type="PANTHER" id="PTHR30566:SF25">
    <property type="entry name" value="INNER MEMBRANE PROTEIN"/>
    <property type="match status" value="1"/>
</dbReference>
<comment type="subcellular location">
    <subcellularLocation>
        <location evidence="1">Membrane</location>
    </subcellularLocation>
</comment>
<reference evidence="7 8" key="1">
    <citation type="journal article" date="2019" name="Int. J. Syst. Evol. Microbiol.">
        <title>The Global Catalogue of Microorganisms (GCM) 10K type strain sequencing project: providing services to taxonomists for standard genome sequencing and annotation.</title>
        <authorList>
            <consortium name="The Broad Institute Genomics Platform"/>
            <consortium name="The Broad Institute Genome Sequencing Center for Infectious Disease"/>
            <person name="Wu L."/>
            <person name="Ma J."/>
        </authorList>
    </citation>
    <scope>NUCLEOTIDE SEQUENCE [LARGE SCALE GENOMIC DNA]</scope>
    <source>
        <strain evidence="7 8">JCM 16112</strain>
    </source>
</reference>
<protein>
    <recommendedName>
        <fullName evidence="6">Mechanosensitive ion channel MscS domain-containing protein</fullName>
    </recommendedName>
</protein>
<evidence type="ECO:0000259" key="6">
    <source>
        <dbReference type="Pfam" id="PF00924"/>
    </source>
</evidence>
<keyword evidence="2 5" id="KW-0812">Transmembrane</keyword>
<evidence type="ECO:0000313" key="8">
    <source>
        <dbReference type="Proteomes" id="UP001500469"/>
    </source>
</evidence>
<dbReference type="Gene3D" id="1.10.287.1260">
    <property type="match status" value="1"/>
</dbReference>
<dbReference type="Proteomes" id="UP001500469">
    <property type="component" value="Unassembled WGS sequence"/>
</dbReference>
<evidence type="ECO:0000256" key="2">
    <source>
        <dbReference type="ARBA" id="ARBA00022692"/>
    </source>
</evidence>
<keyword evidence="3 5" id="KW-1133">Transmembrane helix</keyword>
<feature type="transmembrane region" description="Helical" evidence="5">
    <location>
        <begin position="117"/>
        <end position="136"/>
    </location>
</feature>
<dbReference type="SUPFAM" id="SSF50182">
    <property type="entry name" value="Sm-like ribonucleoproteins"/>
    <property type="match status" value="1"/>
</dbReference>
<organism evidence="7 8">
    <name type="scientific">Algoriphagus jejuensis</name>
    <dbReference type="NCBI Taxonomy" id="419934"/>
    <lineage>
        <taxon>Bacteria</taxon>
        <taxon>Pseudomonadati</taxon>
        <taxon>Bacteroidota</taxon>
        <taxon>Cytophagia</taxon>
        <taxon>Cytophagales</taxon>
        <taxon>Cyclobacteriaceae</taxon>
        <taxon>Algoriphagus</taxon>
    </lineage>
</organism>
<evidence type="ECO:0000313" key="7">
    <source>
        <dbReference type="EMBL" id="GAA0877253.1"/>
    </source>
</evidence>
<dbReference type="EMBL" id="BAAAFI010000002">
    <property type="protein sequence ID" value="GAA0877253.1"/>
    <property type="molecule type" value="Genomic_DNA"/>
</dbReference>
<dbReference type="Pfam" id="PF00924">
    <property type="entry name" value="MS_channel_2nd"/>
    <property type="match status" value="1"/>
</dbReference>
<evidence type="ECO:0000256" key="1">
    <source>
        <dbReference type="ARBA" id="ARBA00004370"/>
    </source>
</evidence>